<keyword evidence="2" id="KW-0547">Nucleotide-binding</keyword>
<accession>A0A5Q4VJ76</accession>
<evidence type="ECO:0000313" key="2">
    <source>
        <dbReference type="EMBL" id="TYT76312.1"/>
    </source>
</evidence>
<organism evidence="2 3">
    <name type="scientific">Desulfobotulus mexicanus</name>
    <dbReference type="NCBI Taxonomy" id="2586642"/>
    <lineage>
        <taxon>Bacteria</taxon>
        <taxon>Pseudomonadati</taxon>
        <taxon>Thermodesulfobacteriota</taxon>
        <taxon>Desulfobacteria</taxon>
        <taxon>Desulfobacterales</taxon>
        <taxon>Desulfobacteraceae</taxon>
        <taxon>Desulfobotulus</taxon>
    </lineage>
</organism>
<dbReference type="AlphaFoldDB" id="A0A5Q4VJ76"/>
<dbReference type="SUPFAM" id="SSF52540">
    <property type="entry name" value="P-loop containing nucleoside triphosphate hydrolases"/>
    <property type="match status" value="1"/>
</dbReference>
<feature type="domain" description="AAA-ATPase-like" evidence="1">
    <location>
        <begin position="5"/>
        <end position="205"/>
    </location>
</feature>
<comment type="caution">
    <text evidence="2">The sequence shown here is derived from an EMBL/GenBank/DDBJ whole genome shotgun (WGS) entry which is preliminary data.</text>
</comment>
<dbReference type="EMBL" id="VDMB01000001">
    <property type="protein sequence ID" value="TYT76312.1"/>
    <property type="molecule type" value="Genomic_DNA"/>
</dbReference>
<dbReference type="PANTHER" id="PTHR34825:SF1">
    <property type="entry name" value="AAA-ATPASE-LIKE DOMAIN-CONTAINING PROTEIN"/>
    <property type="match status" value="1"/>
</dbReference>
<dbReference type="RefSeq" id="WP_139445592.1">
    <property type="nucleotide sequence ID" value="NZ_VDMB01000001.1"/>
</dbReference>
<sequence length="519" mass="60950">MKKLPIGIQSFEKIRENPGEYYYVDKSSFVKELCLQGGGYYFLSRPRRFGKSLFLDTLRQAFLGKKEYFKGLFLENNWDWNTSYPVIRISFGSGVFRSLEELKEAQEEILVRNCRDNGVSLPEAPSLRGKFLDLIEKLHKTTQQPVVVLVDEYDKPILDCIENKELAVKIREELKNLYSVFKDADAHLKFVFITGVSKFSKVSLFSGLNNLNDITLDARYSHICGYTHDEVEEVFQDQMISVNREKFRAWYNGYAWLGEKVYNPFDVLLFFDKKEFQPYWFETATPTFLIQLMGKQQYFVPSMEDIVLGRELIGSLDVDMIYVENLLFQTGYLTIKEKMPGEGMIRFRMGYPNLEVKYSLTNYFLNYLVQDYRKKEIIRSSLYTCFEQENPEAMKDLFQSFFASIPHDWYRKNQLAGYEGYYASIFYCYFAASGFDVKAEDATSHGRMDMSVFYKDTVYIFEFKVIENSTKGSAMEQLHKKQYHRKYAKEGTCIYLIAVEFSEKERNIKNFTVEKPAIP</sequence>
<dbReference type="InterPro" id="IPR018631">
    <property type="entry name" value="AAA-ATPase-like_dom"/>
</dbReference>
<protein>
    <submittedName>
        <fullName evidence="2">ATP-binding protein</fullName>
    </submittedName>
</protein>
<keyword evidence="3" id="KW-1185">Reference proteome</keyword>
<dbReference type="InterPro" id="IPR027417">
    <property type="entry name" value="P-loop_NTPase"/>
</dbReference>
<dbReference type="Pfam" id="PF09820">
    <property type="entry name" value="AAA-ATPase_like"/>
    <property type="match status" value="1"/>
</dbReference>
<dbReference type="Proteomes" id="UP000321899">
    <property type="component" value="Unassembled WGS sequence"/>
</dbReference>
<evidence type="ECO:0000313" key="3">
    <source>
        <dbReference type="Proteomes" id="UP000321899"/>
    </source>
</evidence>
<dbReference type="PANTHER" id="PTHR34825">
    <property type="entry name" value="CONSERVED PROTEIN, WITH A WEAK D-GALACTARATE DEHYDRATASE/ALTRONATE HYDROLASE DOMAIN"/>
    <property type="match status" value="1"/>
</dbReference>
<dbReference type="Pfam" id="PF08011">
    <property type="entry name" value="PDDEXK_9"/>
    <property type="match status" value="1"/>
</dbReference>
<proteinExistence type="predicted"/>
<keyword evidence="2" id="KW-0067">ATP-binding</keyword>
<dbReference type="InterPro" id="IPR012547">
    <property type="entry name" value="PDDEXK_9"/>
</dbReference>
<dbReference type="OrthoDB" id="9808684at2"/>
<gene>
    <name evidence="2" type="ORF">FIM25_01810</name>
</gene>
<dbReference type="GO" id="GO:0005524">
    <property type="term" value="F:ATP binding"/>
    <property type="evidence" value="ECO:0007669"/>
    <property type="project" value="UniProtKB-KW"/>
</dbReference>
<name>A0A5Q4VJ76_9BACT</name>
<evidence type="ECO:0000259" key="1">
    <source>
        <dbReference type="Pfam" id="PF09820"/>
    </source>
</evidence>
<reference evidence="2 3" key="1">
    <citation type="submission" date="2019-06" db="EMBL/GenBank/DDBJ databases">
        <title>Desulfobotulus mexicanus sp. nov., a novel sulfate-reducing bacterium isolated from the sediment of an alkaline crater lake in Mexico.</title>
        <authorList>
            <person name="Hirschler-Rea A."/>
        </authorList>
    </citation>
    <scope>NUCLEOTIDE SEQUENCE [LARGE SCALE GENOMIC DNA]</scope>
    <source>
        <strain evidence="2 3">PAR22N</strain>
    </source>
</reference>